<dbReference type="RefSeq" id="WP_082349244.1">
    <property type="nucleotide sequence ID" value="NZ_CZVI01000008.1"/>
</dbReference>
<comment type="catalytic activity">
    <reaction evidence="6">
        <text>3-[(1-carboxyvinyl)-oxy]benzoate + S-adenosyl-L-methionine + H2O = 6-amino-6-deoxyfutalosine + hydrogencarbonate + L-methionine + H(+)</text>
        <dbReference type="Rhea" id="RHEA:33075"/>
        <dbReference type="ChEBI" id="CHEBI:15377"/>
        <dbReference type="ChEBI" id="CHEBI:15378"/>
        <dbReference type="ChEBI" id="CHEBI:17544"/>
        <dbReference type="ChEBI" id="CHEBI:57844"/>
        <dbReference type="ChEBI" id="CHEBI:59789"/>
        <dbReference type="ChEBI" id="CHEBI:64286"/>
        <dbReference type="ChEBI" id="CHEBI:76981"/>
        <dbReference type="EC" id="2.5.1.120"/>
    </reaction>
</comment>
<dbReference type="PROSITE" id="PS51918">
    <property type="entry name" value="RADICAL_SAM"/>
    <property type="match status" value="1"/>
</dbReference>
<dbReference type="Pfam" id="PF04055">
    <property type="entry name" value="Radical_SAM"/>
    <property type="match status" value="1"/>
</dbReference>
<dbReference type="GO" id="GO:0102573">
    <property type="term" value="F:aminodeoxyfutalosine synthase activity"/>
    <property type="evidence" value="ECO:0007669"/>
    <property type="project" value="UniProtKB-EC"/>
</dbReference>
<comment type="pathway">
    <text evidence="6">Quinol/quinone metabolism; menaquinone biosynthesis.</text>
</comment>
<dbReference type="Proteomes" id="UP000182011">
    <property type="component" value="Unassembled WGS sequence"/>
</dbReference>
<dbReference type="Pfam" id="PF19288">
    <property type="entry name" value="CofH_C"/>
    <property type="match status" value="1"/>
</dbReference>
<dbReference type="NCBIfam" id="TIGR00423">
    <property type="entry name" value="CofH family radical SAM protein"/>
    <property type="match status" value="1"/>
</dbReference>
<evidence type="ECO:0000256" key="8">
    <source>
        <dbReference type="PIRSR" id="PIRSR004762-2"/>
    </source>
</evidence>
<dbReference type="GO" id="GO:0044689">
    <property type="term" value="F:7,8-didemethyl-8-hydroxy-5-deazariboflavin synthase activity"/>
    <property type="evidence" value="ECO:0007669"/>
    <property type="project" value="TreeGrafter"/>
</dbReference>
<dbReference type="PANTHER" id="PTHR43076:SF7">
    <property type="entry name" value="AMINODEOXYFUTALOSINE SYNTHASE"/>
    <property type="match status" value="1"/>
</dbReference>
<dbReference type="SMART" id="SM00729">
    <property type="entry name" value="Elp3"/>
    <property type="match status" value="1"/>
</dbReference>
<dbReference type="EC" id="2.5.1.120" evidence="6"/>
<dbReference type="OrthoDB" id="9802027at2"/>
<evidence type="ECO:0000256" key="2">
    <source>
        <dbReference type="ARBA" id="ARBA00022691"/>
    </source>
</evidence>
<evidence type="ECO:0000256" key="5">
    <source>
        <dbReference type="ARBA" id="ARBA00023014"/>
    </source>
</evidence>
<organism evidence="11 12">
    <name type="scientific">Candidatus Kryptonium thompsonii</name>
    <dbReference type="NCBI Taxonomy" id="1633631"/>
    <lineage>
        <taxon>Bacteria</taxon>
        <taxon>Pseudomonadati</taxon>
        <taxon>Candidatus Kryptoniota</taxon>
        <taxon>Candidatus Kryptonium</taxon>
    </lineage>
</organism>
<accession>A0A0P1LG93</accession>
<dbReference type="InterPro" id="IPR013785">
    <property type="entry name" value="Aldolase_TIM"/>
</dbReference>
<accession>A0A0N7MRK3</accession>
<dbReference type="GO" id="GO:0009234">
    <property type="term" value="P:menaquinone biosynthetic process"/>
    <property type="evidence" value="ECO:0007669"/>
    <property type="project" value="UniProtKB-UniRule"/>
</dbReference>
<dbReference type="CDD" id="cd01335">
    <property type="entry name" value="Radical_SAM"/>
    <property type="match status" value="1"/>
</dbReference>
<accession>A0A0P1MC38</accession>
<dbReference type="SFLD" id="SFLDF00342">
    <property type="entry name" value="cyclic_dehypoxanthine_futalosi"/>
    <property type="match status" value="1"/>
</dbReference>
<dbReference type="UniPathway" id="UPA00079"/>
<dbReference type="Gene3D" id="3.20.20.70">
    <property type="entry name" value="Aldolase class I"/>
    <property type="match status" value="1"/>
</dbReference>
<evidence type="ECO:0000256" key="4">
    <source>
        <dbReference type="ARBA" id="ARBA00023004"/>
    </source>
</evidence>
<protein>
    <recommendedName>
        <fullName evidence="6">Aminodeoxyfutalosine synthase</fullName>
        <shortName evidence="6">AFL synthase</shortName>
        <shortName evidence="6">Aminofutalosine synthase</shortName>
        <ecNumber evidence="6">2.5.1.120</ecNumber>
    </recommendedName>
    <alternativeName>
        <fullName evidence="6">Menaquinone biosynthetic enzyme MqnE</fullName>
    </alternativeName>
</protein>
<dbReference type="InterPro" id="IPR020050">
    <property type="entry name" value="FO_synthase_su2"/>
</dbReference>
<comment type="cofactor">
    <cofactor evidence="6 7">
        <name>[4Fe-4S] cluster</name>
        <dbReference type="ChEBI" id="CHEBI:49883"/>
    </cofactor>
    <text evidence="6 7">Binds 1 [4Fe-4S] cluster. The cluster is coordinated with 3 cysteines and an exchangeable S-adenosyl-L-methionine.</text>
</comment>
<evidence type="ECO:0000313" key="10">
    <source>
        <dbReference type="EMBL" id="CUS84883.1"/>
    </source>
</evidence>
<dbReference type="SUPFAM" id="SSF102114">
    <property type="entry name" value="Radical SAM enzymes"/>
    <property type="match status" value="1"/>
</dbReference>
<dbReference type="NCBIfam" id="TIGR03700">
    <property type="entry name" value="mena_SCO4494"/>
    <property type="match status" value="1"/>
</dbReference>
<dbReference type="InterPro" id="IPR045567">
    <property type="entry name" value="CofH/MnqC-like_C"/>
</dbReference>
<feature type="domain" description="Radical SAM core" evidence="9">
    <location>
        <begin position="64"/>
        <end position="295"/>
    </location>
</feature>
<feature type="binding site" evidence="8">
    <location>
        <position position="189"/>
    </location>
    <ligand>
        <name>S-adenosyl-L-methionine</name>
        <dbReference type="ChEBI" id="CHEBI:59789"/>
    </ligand>
</feature>
<keyword evidence="3 6" id="KW-0479">Metal-binding</keyword>
<accession>A0A0N7MXA2</accession>
<accession>A0A0P1LLI8</accession>
<dbReference type="GO" id="GO:0005506">
    <property type="term" value="F:iron ion binding"/>
    <property type="evidence" value="ECO:0007669"/>
    <property type="project" value="UniProtKB-UniRule"/>
</dbReference>
<evidence type="ECO:0000313" key="13">
    <source>
        <dbReference type="Proteomes" id="UP000182200"/>
    </source>
</evidence>
<evidence type="ECO:0000259" key="9">
    <source>
        <dbReference type="PROSITE" id="PS51918"/>
    </source>
</evidence>
<evidence type="ECO:0000256" key="3">
    <source>
        <dbReference type="ARBA" id="ARBA00022723"/>
    </source>
</evidence>
<keyword evidence="4 6" id="KW-0408">Iron</keyword>
<reference evidence="11 12" key="1">
    <citation type="submission" date="2015-11" db="EMBL/GenBank/DDBJ databases">
        <authorList>
            <person name="Zhang Y."/>
            <person name="Guo Z."/>
        </authorList>
    </citation>
    <scope>NUCLEOTIDE SEQUENCE [LARGE SCALE GENOMIC DNA]</scope>
    <source>
        <strain evidence="11">JGI-4</strain>
    </source>
</reference>
<accession>A0A0P1MND1</accession>
<evidence type="ECO:0000256" key="1">
    <source>
        <dbReference type="ARBA" id="ARBA00022485"/>
    </source>
</evidence>
<keyword evidence="6" id="KW-0474">Menaquinone biosynthesis</keyword>
<name>A0A0P1LG93_9BACT</name>
<dbReference type="PANTHER" id="PTHR43076">
    <property type="entry name" value="FO SYNTHASE (COFH)"/>
    <property type="match status" value="1"/>
</dbReference>
<feature type="binding site" evidence="6 7">
    <location>
        <position position="82"/>
    </location>
    <ligand>
        <name>[4Fe-4S] cluster</name>
        <dbReference type="ChEBI" id="CHEBI:49883"/>
        <note>4Fe-4S-S-AdoMet</note>
    </ligand>
</feature>
<dbReference type="EMBL" id="CZVI01000008">
    <property type="protein sequence ID" value="CUS84883.1"/>
    <property type="molecule type" value="Genomic_DNA"/>
</dbReference>
<evidence type="ECO:0000313" key="12">
    <source>
        <dbReference type="Proteomes" id="UP000182011"/>
    </source>
</evidence>
<dbReference type="InterPro" id="IPR058240">
    <property type="entry name" value="rSAM_sf"/>
</dbReference>
<gene>
    <name evidence="6" type="primary">mqnE</name>
    <name evidence="11" type="ORF">JGI4_01745</name>
    <name evidence="10" type="ORF">JGI8_00849</name>
</gene>
<evidence type="ECO:0000256" key="6">
    <source>
        <dbReference type="HAMAP-Rule" id="MF_00993"/>
    </source>
</evidence>
<keyword evidence="6" id="KW-0808">Transferase</keyword>
<dbReference type="Proteomes" id="UP000182200">
    <property type="component" value="Unassembled WGS sequence"/>
</dbReference>
<evidence type="ECO:0000313" key="11">
    <source>
        <dbReference type="EMBL" id="CUU07210.1"/>
    </source>
</evidence>
<dbReference type="InterPro" id="IPR022432">
    <property type="entry name" value="MqnE"/>
</dbReference>
<evidence type="ECO:0000256" key="7">
    <source>
        <dbReference type="PIRSR" id="PIRSR004762-1"/>
    </source>
</evidence>
<dbReference type="SFLD" id="SFLDG01064">
    <property type="entry name" value="F420__menaquinone_cofactor_bio"/>
    <property type="match status" value="1"/>
</dbReference>
<accession>A0A0P1MJ82</accession>
<comment type="similarity">
    <text evidence="6">Belongs to the radical SAM superfamily. MqnE family.</text>
</comment>
<dbReference type="InterPro" id="IPR007197">
    <property type="entry name" value="rSAM"/>
</dbReference>
<dbReference type="HAMAP" id="MF_00993">
    <property type="entry name" value="MqnE"/>
    <property type="match status" value="1"/>
</dbReference>
<dbReference type="GO" id="GO:0051539">
    <property type="term" value="F:4 iron, 4 sulfur cluster binding"/>
    <property type="evidence" value="ECO:0007669"/>
    <property type="project" value="UniProtKB-KW"/>
</dbReference>
<dbReference type="InterPro" id="IPR006638">
    <property type="entry name" value="Elp3/MiaA/NifB-like_rSAM"/>
</dbReference>
<dbReference type="SFLD" id="SFLDS00029">
    <property type="entry name" value="Radical_SAM"/>
    <property type="match status" value="1"/>
</dbReference>
<dbReference type="EMBL" id="FAOP01000006">
    <property type="protein sequence ID" value="CUU07210.1"/>
    <property type="molecule type" value="Genomic_DNA"/>
</dbReference>
<dbReference type="STRING" id="1633631.GCA_001442925_01740"/>
<sequence>MEIEISPVQERYIQKAGLMHIFEKVVEGERLTFEDGVKLYGTNDILVLGFLANIVRERLNGDKTYFVKNHIINYSNICELDCKFCSFYRKEGQEGAYRFSLEQIFEKIRPLKDEIVEVHIVGALDPRLPWEYYLDMMRGIKDINPKINIKAFTAVEIDYFARMFGKTYEEVLSELKEAGLDTMPGGGAEVFSERVRQKLFPDKIGAKEWLEVHRTAHKLGIRTNATMLYGHMETVEERVEHLIKLRELQDETGGFLTFIPLPYHPKNNKYAGDWVTGLQNLKSFAVARLMLDNFPHIKCFWVSTGVKVAQISQNFGVDDLDGTVREERIYHMAGADTAQYLSKNQLIKLIKDAGRTPIERDAYYNVIAEY</sequence>
<accession>A0A0P1LRV2</accession>
<accession>A0A0S4N7U3</accession>
<keyword evidence="13" id="KW-1185">Reference proteome</keyword>
<dbReference type="AlphaFoldDB" id="A0A0P1LG93"/>
<feature type="binding site" evidence="6 7">
    <location>
        <position position="85"/>
    </location>
    <ligand>
        <name>[4Fe-4S] cluster</name>
        <dbReference type="ChEBI" id="CHEBI:49883"/>
        <note>4Fe-4S-S-AdoMet</note>
    </ligand>
</feature>
<dbReference type="SFLD" id="SFLDF00343">
    <property type="entry name" value="aminofutalosine_synthase_(mqnE"/>
    <property type="match status" value="1"/>
</dbReference>
<dbReference type="SFLD" id="SFLDG01389">
    <property type="entry name" value="menaquinone_synthsis_involved"/>
    <property type="match status" value="1"/>
</dbReference>
<keyword evidence="5 6" id="KW-0411">Iron-sulfur</keyword>
<proteinExistence type="inferred from homology"/>
<dbReference type="InterPro" id="IPR034405">
    <property type="entry name" value="F420"/>
</dbReference>
<dbReference type="PIRSF" id="PIRSF004762">
    <property type="entry name" value="CHP00423"/>
    <property type="match status" value="1"/>
</dbReference>
<keyword evidence="2 6" id="KW-0949">S-adenosyl-L-methionine</keyword>
<keyword evidence="1 6" id="KW-0004">4Fe-4S</keyword>
<accession>A0A0P1P7Q1</accession>
<feature type="binding site" evidence="8">
    <location>
        <position position="84"/>
    </location>
    <ligand>
        <name>S-adenosyl-L-methionine</name>
        <dbReference type="ChEBI" id="CHEBI:59789"/>
    </ligand>
</feature>
<comment type="function">
    <text evidence="6">Radical SAM enzyme that catalyzes the addition of the adenosyl radical to the double bond of 3-[(1-carboxyvinyl)oxy]benzoate, leading to aminodeoxyfutalosine (AFL), a key intermediate in the formation of menaquinone (MK, vitamin K2) from chorismate.</text>
</comment>
<accession>A0A0P1MFK0</accession>
<feature type="binding site" evidence="6 7">
    <location>
        <position position="78"/>
    </location>
    <ligand>
        <name>[4Fe-4S] cluster</name>
        <dbReference type="ChEBI" id="CHEBI:49883"/>
        <note>4Fe-4S-S-AdoMet</note>
    </ligand>
</feature>
<reference evidence="10 13" key="2">
    <citation type="submission" date="2015-11" db="EMBL/GenBank/DDBJ databases">
        <authorList>
            <person name="Varghese N."/>
        </authorList>
    </citation>
    <scope>NUCLEOTIDE SEQUENCE [LARGE SCALE GENOMIC DNA]</scope>
    <source>
        <strain evidence="10 13">JGI-8</strain>
    </source>
</reference>